<accession>A0A5E4PTT8</accession>
<feature type="region of interest" description="Disordered" evidence="1">
    <location>
        <begin position="1"/>
        <end position="76"/>
    </location>
</feature>
<proteinExistence type="predicted"/>
<gene>
    <name evidence="2" type="ORF">LSINAPIS_LOCUS1718</name>
</gene>
<dbReference type="EMBL" id="FZQP02000291">
    <property type="protein sequence ID" value="VVC88310.1"/>
    <property type="molecule type" value="Genomic_DNA"/>
</dbReference>
<feature type="compositionally biased region" description="Low complexity" evidence="1">
    <location>
        <begin position="170"/>
        <end position="184"/>
    </location>
</feature>
<evidence type="ECO:0000313" key="2">
    <source>
        <dbReference type="EMBL" id="VVC88310.1"/>
    </source>
</evidence>
<protein>
    <recommendedName>
        <fullName evidence="4">BESS domain-containing protein</fullName>
    </recommendedName>
</protein>
<evidence type="ECO:0000256" key="1">
    <source>
        <dbReference type="SAM" id="MobiDB-lite"/>
    </source>
</evidence>
<evidence type="ECO:0000313" key="3">
    <source>
        <dbReference type="Proteomes" id="UP000324832"/>
    </source>
</evidence>
<feature type="compositionally biased region" description="Polar residues" evidence="1">
    <location>
        <begin position="157"/>
        <end position="169"/>
    </location>
</feature>
<feature type="compositionally biased region" description="Polar residues" evidence="1">
    <location>
        <begin position="1"/>
        <end position="14"/>
    </location>
</feature>
<dbReference type="AlphaFoldDB" id="A0A5E4PTT8"/>
<sequence>MNCLLFNSDNSDTPRNIPVSGDDDDDVENEIRSERRQLSNAENNNTGNSQVSESGLTTPISNEPKRPRSKRSKLSQMSEMIKDIKNVSHSINMPSDEENDCDIYGKHVASQLKKLSEEQRIIAQEEIQRIISKCRLAHLEKRRRNVNIYPNTHFSMRATTSTQPQQNRYTPSPASTTNSGNSSSLGFYPTQSTQTAVPSSSSMGIYFSSPTEGPRYVDPSQVIISAARTPNNVEWEIT</sequence>
<feature type="region of interest" description="Disordered" evidence="1">
    <location>
        <begin position="157"/>
        <end position="201"/>
    </location>
</feature>
<organism evidence="2 3">
    <name type="scientific">Leptidea sinapis</name>
    <dbReference type="NCBI Taxonomy" id="189913"/>
    <lineage>
        <taxon>Eukaryota</taxon>
        <taxon>Metazoa</taxon>
        <taxon>Ecdysozoa</taxon>
        <taxon>Arthropoda</taxon>
        <taxon>Hexapoda</taxon>
        <taxon>Insecta</taxon>
        <taxon>Pterygota</taxon>
        <taxon>Neoptera</taxon>
        <taxon>Endopterygota</taxon>
        <taxon>Lepidoptera</taxon>
        <taxon>Glossata</taxon>
        <taxon>Ditrysia</taxon>
        <taxon>Papilionoidea</taxon>
        <taxon>Pieridae</taxon>
        <taxon>Dismorphiinae</taxon>
        <taxon>Leptidea</taxon>
    </lineage>
</organism>
<name>A0A5E4PTT8_9NEOP</name>
<reference evidence="2 3" key="1">
    <citation type="submission" date="2017-07" db="EMBL/GenBank/DDBJ databases">
        <authorList>
            <person name="Talla V."/>
            <person name="Backstrom N."/>
        </authorList>
    </citation>
    <scope>NUCLEOTIDE SEQUENCE [LARGE SCALE GENOMIC DNA]</scope>
</reference>
<keyword evidence="3" id="KW-1185">Reference proteome</keyword>
<dbReference type="Proteomes" id="UP000324832">
    <property type="component" value="Unassembled WGS sequence"/>
</dbReference>
<feature type="compositionally biased region" description="Polar residues" evidence="1">
    <location>
        <begin position="38"/>
        <end position="61"/>
    </location>
</feature>
<evidence type="ECO:0008006" key="4">
    <source>
        <dbReference type="Google" id="ProtNLM"/>
    </source>
</evidence>
<feature type="compositionally biased region" description="Polar residues" evidence="1">
    <location>
        <begin position="189"/>
        <end position="201"/>
    </location>
</feature>